<dbReference type="GO" id="GO:0004222">
    <property type="term" value="F:metalloendopeptidase activity"/>
    <property type="evidence" value="ECO:0007669"/>
    <property type="project" value="InterPro"/>
</dbReference>
<dbReference type="KEGG" id="ppai:E1956_03750"/>
<feature type="domain" description="Lysine-specific metallo-endopeptidase" evidence="1">
    <location>
        <begin position="75"/>
        <end position="231"/>
    </location>
</feature>
<keyword evidence="3" id="KW-1185">Reference proteome</keyword>
<evidence type="ECO:0000313" key="2">
    <source>
        <dbReference type="EMBL" id="QBQ96372.1"/>
    </source>
</evidence>
<dbReference type="InterPro" id="IPR024079">
    <property type="entry name" value="MetalloPept_cat_dom_sf"/>
</dbReference>
<dbReference type="OrthoDB" id="8841651at2"/>
<gene>
    <name evidence="2" type="ORF">E1956_03750</name>
</gene>
<dbReference type="InterPro" id="IPR034108">
    <property type="entry name" value="Pept_M35-like_proteobacteria"/>
</dbReference>
<dbReference type="AlphaFoldDB" id="A0A4V1AYN3"/>
<dbReference type="SMART" id="SM01351">
    <property type="entry name" value="Aspzincin_M35"/>
    <property type="match status" value="1"/>
</dbReference>
<dbReference type="Pfam" id="PF14521">
    <property type="entry name" value="Aspzincin_M35"/>
    <property type="match status" value="1"/>
</dbReference>
<sequence>MSKFSSGNEYGFETNESEEWFEVHSSAVTNTNPGSMVYVTIDTTPICSNMTDIEFRRTVLALRDDAVKVIQQRLKELAAWGPSAQERVRTWFGSTDAATRQTLITGLNALIPVMNALRGWNFVRPDSYMDRATGCVPNRKNISGEAAHVCRPDTATHTIAIRETFCTMPNKSAATMDSKQLTLVHECTHFIDTFGSIDYNNTYGQFLGKRLAQSEPAMALQNADNIAWYILCAD</sequence>
<reference evidence="2 3" key="1">
    <citation type="submission" date="2019-03" db="EMBL/GenBank/DDBJ databases">
        <title>Paraburkholderia sp. 7MH5, isolated from subtropical forest soil.</title>
        <authorList>
            <person name="Gao Z.-H."/>
            <person name="Qiu L.-H."/>
        </authorList>
    </citation>
    <scope>NUCLEOTIDE SEQUENCE [LARGE SCALE GENOMIC DNA]</scope>
    <source>
        <strain evidence="2 3">7MH5</strain>
    </source>
</reference>
<organism evidence="2 3">
    <name type="scientific">Paraburkholderia pallida</name>
    <dbReference type="NCBI Taxonomy" id="2547399"/>
    <lineage>
        <taxon>Bacteria</taxon>
        <taxon>Pseudomonadati</taxon>
        <taxon>Pseudomonadota</taxon>
        <taxon>Betaproteobacteria</taxon>
        <taxon>Burkholderiales</taxon>
        <taxon>Burkholderiaceae</taxon>
        <taxon>Paraburkholderia</taxon>
    </lineage>
</organism>
<dbReference type="Gene3D" id="3.40.390.10">
    <property type="entry name" value="Collagenase (Catalytic Domain)"/>
    <property type="match status" value="1"/>
</dbReference>
<name>A0A4V1AYN3_9BURK</name>
<accession>A0A4V1AYN3</accession>
<protein>
    <recommendedName>
        <fullName evidence="1">Lysine-specific metallo-endopeptidase domain-containing protein</fullName>
    </recommendedName>
</protein>
<evidence type="ECO:0000259" key="1">
    <source>
        <dbReference type="SMART" id="SM01351"/>
    </source>
</evidence>
<dbReference type="EMBL" id="CP038148">
    <property type="protein sequence ID" value="QBQ96372.1"/>
    <property type="molecule type" value="Genomic_DNA"/>
</dbReference>
<dbReference type="SUPFAM" id="SSF55486">
    <property type="entry name" value="Metalloproteases ('zincins'), catalytic domain"/>
    <property type="match status" value="1"/>
</dbReference>
<dbReference type="CDD" id="cd11007">
    <property type="entry name" value="M35_like_1"/>
    <property type="match status" value="1"/>
</dbReference>
<dbReference type="RefSeq" id="WP_134747489.1">
    <property type="nucleotide sequence ID" value="NZ_CP038148.1"/>
</dbReference>
<dbReference type="InterPro" id="IPR029463">
    <property type="entry name" value="Lys_MEP"/>
</dbReference>
<dbReference type="Proteomes" id="UP000295727">
    <property type="component" value="Chromosome 1"/>
</dbReference>
<proteinExistence type="predicted"/>
<evidence type="ECO:0000313" key="3">
    <source>
        <dbReference type="Proteomes" id="UP000295727"/>
    </source>
</evidence>